<evidence type="ECO:0000313" key="2">
    <source>
        <dbReference type="Proteomes" id="UP000239907"/>
    </source>
</evidence>
<dbReference type="AlphaFoldDB" id="A0A2S7TZE9"/>
<dbReference type="Proteomes" id="UP000239907">
    <property type="component" value="Unassembled WGS sequence"/>
</dbReference>
<organism evidence="1 2">
    <name type="scientific">Rubritalea profundi</name>
    <dbReference type="NCBI Taxonomy" id="1658618"/>
    <lineage>
        <taxon>Bacteria</taxon>
        <taxon>Pseudomonadati</taxon>
        <taxon>Verrucomicrobiota</taxon>
        <taxon>Verrucomicrobiia</taxon>
        <taxon>Verrucomicrobiales</taxon>
        <taxon>Rubritaleaceae</taxon>
        <taxon>Rubritalea</taxon>
    </lineage>
</organism>
<name>A0A2S7TZE9_9BACT</name>
<proteinExistence type="predicted"/>
<protein>
    <submittedName>
        <fullName evidence="1">Uncharacterized protein</fullName>
    </submittedName>
</protein>
<reference evidence="1 2" key="1">
    <citation type="submission" date="2016-12" db="EMBL/GenBank/DDBJ databases">
        <title>Study of bacterial adaptation to deep sea.</title>
        <authorList>
            <person name="Song J."/>
            <person name="Yoshizawa S."/>
            <person name="Kogure K."/>
        </authorList>
    </citation>
    <scope>NUCLEOTIDE SEQUENCE [LARGE SCALE GENOMIC DNA]</scope>
    <source>
        <strain evidence="1 2">SAORIC-165</strain>
    </source>
</reference>
<accession>A0A2S7TZE9</accession>
<gene>
    <name evidence="1" type="ORF">BSZ32_03410</name>
</gene>
<evidence type="ECO:0000313" key="1">
    <source>
        <dbReference type="EMBL" id="PQJ27637.1"/>
    </source>
</evidence>
<dbReference type="EMBL" id="MQWA01000001">
    <property type="protein sequence ID" value="PQJ27637.1"/>
    <property type="molecule type" value="Genomic_DNA"/>
</dbReference>
<dbReference type="RefSeq" id="WP_105042127.1">
    <property type="nucleotide sequence ID" value="NZ_MQWA01000001.1"/>
</dbReference>
<sequence length="71" mass="8435">MIEEDSGVWIFVDRFIRKKGSLIVTTNHTTRQFFIQNWQDFSELAQLVSDDLDSLWLNTAERPARLREHIV</sequence>
<comment type="caution">
    <text evidence="1">The sequence shown here is derived from an EMBL/GenBank/DDBJ whole genome shotgun (WGS) entry which is preliminary data.</text>
</comment>
<keyword evidence="2" id="KW-1185">Reference proteome</keyword>